<dbReference type="HOGENOM" id="CLU_2053159_0_0_1"/>
<reference evidence="1 3" key="2">
    <citation type="journal article" date="2014" name="BMC Genomics">
        <title>An improved genome release (version Mt4.0) for the model legume Medicago truncatula.</title>
        <authorList>
            <person name="Tang H."/>
            <person name="Krishnakumar V."/>
            <person name="Bidwell S."/>
            <person name="Rosen B."/>
            <person name="Chan A."/>
            <person name="Zhou S."/>
            <person name="Gentzbittel L."/>
            <person name="Childs K.L."/>
            <person name="Yandell M."/>
            <person name="Gundlach H."/>
            <person name="Mayer K.F."/>
            <person name="Schwartz D.C."/>
            <person name="Town C.D."/>
        </authorList>
    </citation>
    <scope>GENOME REANNOTATION</scope>
    <source>
        <strain evidence="2 3">cv. Jemalong A17</strain>
    </source>
</reference>
<evidence type="ECO:0000313" key="2">
    <source>
        <dbReference type="EnsemblPlants" id="AET02138"/>
    </source>
</evidence>
<dbReference type="EMBL" id="CM001224">
    <property type="protein sequence ID" value="AET02138.2"/>
    <property type="molecule type" value="Genomic_DNA"/>
</dbReference>
<gene>
    <name evidence="1" type="ordered locus">MTR_8g035670</name>
</gene>
<reference evidence="1 3" key="1">
    <citation type="journal article" date="2011" name="Nature">
        <title>The Medicago genome provides insight into the evolution of rhizobial symbioses.</title>
        <authorList>
            <person name="Young N.D."/>
            <person name="Debelle F."/>
            <person name="Oldroyd G.E."/>
            <person name="Geurts R."/>
            <person name="Cannon S.B."/>
            <person name="Udvardi M.K."/>
            <person name="Benedito V.A."/>
            <person name="Mayer K.F."/>
            <person name="Gouzy J."/>
            <person name="Schoof H."/>
            <person name="Van de Peer Y."/>
            <person name="Proost S."/>
            <person name="Cook D.R."/>
            <person name="Meyers B.C."/>
            <person name="Spannagl M."/>
            <person name="Cheung F."/>
            <person name="De Mita S."/>
            <person name="Krishnakumar V."/>
            <person name="Gundlach H."/>
            <person name="Zhou S."/>
            <person name="Mudge J."/>
            <person name="Bharti A.K."/>
            <person name="Murray J.D."/>
            <person name="Naoumkina M.A."/>
            <person name="Rosen B."/>
            <person name="Silverstein K.A."/>
            <person name="Tang H."/>
            <person name="Rombauts S."/>
            <person name="Zhao P.X."/>
            <person name="Zhou P."/>
            <person name="Barbe V."/>
            <person name="Bardou P."/>
            <person name="Bechner M."/>
            <person name="Bellec A."/>
            <person name="Berger A."/>
            <person name="Berges H."/>
            <person name="Bidwell S."/>
            <person name="Bisseling T."/>
            <person name="Choisne N."/>
            <person name="Couloux A."/>
            <person name="Denny R."/>
            <person name="Deshpande S."/>
            <person name="Dai X."/>
            <person name="Doyle J.J."/>
            <person name="Dudez A.M."/>
            <person name="Farmer A.D."/>
            <person name="Fouteau S."/>
            <person name="Franken C."/>
            <person name="Gibelin C."/>
            <person name="Gish J."/>
            <person name="Goldstein S."/>
            <person name="Gonzalez A.J."/>
            <person name="Green P.J."/>
            <person name="Hallab A."/>
            <person name="Hartog M."/>
            <person name="Hua A."/>
            <person name="Humphray S.J."/>
            <person name="Jeong D.H."/>
            <person name="Jing Y."/>
            <person name="Jocker A."/>
            <person name="Kenton S.M."/>
            <person name="Kim D.J."/>
            <person name="Klee K."/>
            <person name="Lai H."/>
            <person name="Lang C."/>
            <person name="Lin S."/>
            <person name="Macmil S.L."/>
            <person name="Magdelenat G."/>
            <person name="Matthews L."/>
            <person name="McCorrison J."/>
            <person name="Monaghan E.L."/>
            <person name="Mun J.H."/>
            <person name="Najar F.Z."/>
            <person name="Nicholson C."/>
            <person name="Noirot C."/>
            <person name="O'Bleness M."/>
            <person name="Paule C.R."/>
            <person name="Poulain J."/>
            <person name="Prion F."/>
            <person name="Qin B."/>
            <person name="Qu C."/>
            <person name="Retzel E.F."/>
            <person name="Riddle C."/>
            <person name="Sallet E."/>
            <person name="Samain S."/>
            <person name="Samson N."/>
            <person name="Sanders I."/>
            <person name="Saurat O."/>
            <person name="Scarpelli C."/>
            <person name="Schiex T."/>
            <person name="Segurens B."/>
            <person name="Severin A.J."/>
            <person name="Sherrier D.J."/>
            <person name="Shi R."/>
            <person name="Sims S."/>
            <person name="Singer S.R."/>
            <person name="Sinharoy S."/>
            <person name="Sterck L."/>
            <person name="Viollet A."/>
            <person name="Wang B.B."/>
            <person name="Wang K."/>
            <person name="Wang M."/>
            <person name="Wang X."/>
            <person name="Warfsmann J."/>
            <person name="Weissenbach J."/>
            <person name="White D.D."/>
            <person name="White J.D."/>
            <person name="Wiley G.B."/>
            <person name="Wincker P."/>
            <person name="Xing Y."/>
            <person name="Yang L."/>
            <person name="Yao Z."/>
            <person name="Ying F."/>
            <person name="Zhai J."/>
            <person name="Zhou L."/>
            <person name="Zuber A."/>
            <person name="Denarie J."/>
            <person name="Dixon R.A."/>
            <person name="May G.D."/>
            <person name="Schwartz D.C."/>
            <person name="Rogers J."/>
            <person name="Quetier F."/>
            <person name="Town C.D."/>
            <person name="Roe B.A."/>
        </authorList>
    </citation>
    <scope>NUCLEOTIDE SEQUENCE [LARGE SCALE GENOMIC DNA]</scope>
    <source>
        <strain evidence="1">A17</strain>
        <strain evidence="2 3">cv. Jemalong A17</strain>
    </source>
</reference>
<sequence>MFGLNLMGGTSTARRLFLSTIKRTTVTIETRSASPHCIAMNLQLCSIVDFSSSSEKASICRPILDMASYTLTYRWSSIVGLMEVLSQLQLGVEKRAQSVEPVRLAHYFWWVELKFQTRSL</sequence>
<organism evidence="1 3">
    <name type="scientific">Medicago truncatula</name>
    <name type="common">Barrel medic</name>
    <name type="synonym">Medicago tribuloides</name>
    <dbReference type="NCBI Taxonomy" id="3880"/>
    <lineage>
        <taxon>Eukaryota</taxon>
        <taxon>Viridiplantae</taxon>
        <taxon>Streptophyta</taxon>
        <taxon>Embryophyta</taxon>
        <taxon>Tracheophyta</taxon>
        <taxon>Spermatophyta</taxon>
        <taxon>Magnoliopsida</taxon>
        <taxon>eudicotyledons</taxon>
        <taxon>Gunneridae</taxon>
        <taxon>Pentapetalae</taxon>
        <taxon>rosids</taxon>
        <taxon>fabids</taxon>
        <taxon>Fabales</taxon>
        <taxon>Fabaceae</taxon>
        <taxon>Papilionoideae</taxon>
        <taxon>50 kb inversion clade</taxon>
        <taxon>NPAAA clade</taxon>
        <taxon>Hologalegina</taxon>
        <taxon>IRL clade</taxon>
        <taxon>Trifolieae</taxon>
        <taxon>Medicago</taxon>
    </lineage>
</organism>
<protein>
    <submittedName>
        <fullName evidence="1 2">Uncharacterized protein</fullName>
    </submittedName>
</protein>
<proteinExistence type="predicted"/>
<dbReference type="EnsemblPlants" id="AET02138">
    <property type="protein sequence ID" value="AET02138"/>
    <property type="gene ID" value="MTR_8g035670"/>
</dbReference>
<dbReference type="Proteomes" id="UP000002051">
    <property type="component" value="Chromosome 8"/>
</dbReference>
<accession>G7LCS1</accession>
<accession>A0A0C3XYP6</accession>
<reference evidence="2" key="3">
    <citation type="submission" date="2015-04" db="UniProtKB">
        <authorList>
            <consortium name="EnsemblPlants"/>
        </authorList>
    </citation>
    <scope>IDENTIFICATION</scope>
    <source>
        <strain evidence="2">cv. Jemalong A17</strain>
    </source>
</reference>
<keyword evidence="3" id="KW-1185">Reference proteome</keyword>
<evidence type="ECO:0000313" key="3">
    <source>
        <dbReference type="Proteomes" id="UP000002051"/>
    </source>
</evidence>
<dbReference type="AlphaFoldDB" id="G7LCS1"/>
<name>G7LCS1_MEDTR</name>
<evidence type="ECO:0000313" key="1">
    <source>
        <dbReference type="EMBL" id="AET02138.2"/>
    </source>
</evidence>